<organism evidence="2 3">
    <name type="scientific">Longimycelium tulufanense</name>
    <dbReference type="NCBI Taxonomy" id="907463"/>
    <lineage>
        <taxon>Bacteria</taxon>
        <taxon>Bacillati</taxon>
        <taxon>Actinomycetota</taxon>
        <taxon>Actinomycetes</taxon>
        <taxon>Pseudonocardiales</taxon>
        <taxon>Pseudonocardiaceae</taxon>
        <taxon>Longimycelium</taxon>
    </lineage>
</organism>
<protein>
    <submittedName>
        <fullName evidence="2">Uncharacterized protein</fullName>
    </submittedName>
</protein>
<dbReference type="EMBL" id="BMMK01000013">
    <property type="protein sequence ID" value="GGM58181.1"/>
    <property type="molecule type" value="Genomic_DNA"/>
</dbReference>
<sequence>MVLLVSAGRTVGQRGRRFAMDKVFVRVENERELPHNSASHSNALVENPFGDDQE</sequence>
<reference evidence="2" key="2">
    <citation type="submission" date="2020-09" db="EMBL/GenBank/DDBJ databases">
        <authorList>
            <person name="Sun Q."/>
            <person name="Zhou Y."/>
        </authorList>
    </citation>
    <scope>NUCLEOTIDE SEQUENCE</scope>
    <source>
        <strain evidence="2">CGMCC 4.5737</strain>
    </source>
</reference>
<accession>A0A8J3FVI2</accession>
<keyword evidence="3" id="KW-1185">Reference proteome</keyword>
<dbReference type="Proteomes" id="UP000637578">
    <property type="component" value="Unassembled WGS sequence"/>
</dbReference>
<comment type="caution">
    <text evidence="2">The sequence shown here is derived from an EMBL/GenBank/DDBJ whole genome shotgun (WGS) entry which is preliminary data.</text>
</comment>
<reference evidence="2" key="1">
    <citation type="journal article" date="2014" name="Int. J. Syst. Evol. Microbiol.">
        <title>Complete genome sequence of Corynebacterium casei LMG S-19264T (=DSM 44701T), isolated from a smear-ripened cheese.</title>
        <authorList>
            <consortium name="US DOE Joint Genome Institute (JGI-PGF)"/>
            <person name="Walter F."/>
            <person name="Albersmeier A."/>
            <person name="Kalinowski J."/>
            <person name="Ruckert C."/>
        </authorList>
    </citation>
    <scope>NUCLEOTIDE SEQUENCE</scope>
    <source>
        <strain evidence="2">CGMCC 4.5737</strain>
    </source>
</reference>
<dbReference type="NCBIfam" id="NF040714">
    <property type="entry name" value="streptamidine"/>
    <property type="match status" value="1"/>
</dbReference>
<evidence type="ECO:0000256" key="1">
    <source>
        <dbReference type="SAM" id="MobiDB-lite"/>
    </source>
</evidence>
<dbReference type="AlphaFoldDB" id="A0A8J3FVI2"/>
<proteinExistence type="predicted"/>
<evidence type="ECO:0000313" key="3">
    <source>
        <dbReference type="Proteomes" id="UP000637578"/>
    </source>
</evidence>
<name>A0A8J3FVI2_9PSEU</name>
<gene>
    <name evidence="2" type="ORF">GCM10012275_31730</name>
</gene>
<evidence type="ECO:0000313" key="2">
    <source>
        <dbReference type="EMBL" id="GGM58181.1"/>
    </source>
</evidence>
<feature type="region of interest" description="Disordered" evidence="1">
    <location>
        <begin position="31"/>
        <end position="54"/>
    </location>
</feature>